<feature type="region of interest" description="Disordered" evidence="1">
    <location>
        <begin position="280"/>
        <end position="341"/>
    </location>
</feature>
<keyword evidence="4" id="KW-1185">Reference proteome</keyword>
<dbReference type="PANTHER" id="PTHR48258:SF4">
    <property type="entry name" value="DUF4216 DOMAIN-CONTAINING PROTEIN"/>
    <property type="match status" value="1"/>
</dbReference>
<evidence type="ECO:0000259" key="2">
    <source>
        <dbReference type="Pfam" id="PF13960"/>
    </source>
</evidence>
<protein>
    <recommendedName>
        <fullName evidence="2">DUF4218 domain-containing protein</fullName>
    </recommendedName>
</protein>
<dbReference type="InterPro" id="IPR025452">
    <property type="entry name" value="DUF4218"/>
</dbReference>
<feature type="domain" description="DUF4218" evidence="2">
    <location>
        <begin position="150"/>
        <end position="230"/>
    </location>
</feature>
<reference evidence="3" key="1">
    <citation type="submission" date="2023-04" db="EMBL/GenBank/DDBJ databases">
        <authorList>
            <person name="Vijverberg K."/>
            <person name="Xiong W."/>
            <person name="Schranz E."/>
        </authorList>
    </citation>
    <scope>NUCLEOTIDE SEQUENCE</scope>
</reference>
<proteinExistence type="predicted"/>
<organism evidence="3 4">
    <name type="scientific">Lactuca saligna</name>
    <name type="common">Willowleaf lettuce</name>
    <dbReference type="NCBI Taxonomy" id="75948"/>
    <lineage>
        <taxon>Eukaryota</taxon>
        <taxon>Viridiplantae</taxon>
        <taxon>Streptophyta</taxon>
        <taxon>Embryophyta</taxon>
        <taxon>Tracheophyta</taxon>
        <taxon>Spermatophyta</taxon>
        <taxon>Magnoliopsida</taxon>
        <taxon>eudicotyledons</taxon>
        <taxon>Gunneridae</taxon>
        <taxon>Pentapetalae</taxon>
        <taxon>asterids</taxon>
        <taxon>campanulids</taxon>
        <taxon>Asterales</taxon>
        <taxon>Asteraceae</taxon>
        <taxon>Cichorioideae</taxon>
        <taxon>Cichorieae</taxon>
        <taxon>Lactucinae</taxon>
        <taxon>Lactuca</taxon>
    </lineage>
</organism>
<evidence type="ECO:0000313" key="3">
    <source>
        <dbReference type="EMBL" id="CAI9276428.1"/>
    </source>
</evidence>
<gene>
    <name evidence="3" type="ORF">LSALG_LOCUS16405</name>
</gene>
<dbReference type="PANTHER" id="PTHR48258">
    <property type="entry name" value="DUF4218 DOMAIN-CONTAINING PROTEIN-RELATED"/>
    <property type="match status" value="1"/>
</dbReference>
<dbReference type="Pfam" id="PF13960">
    <property type="entry name" value="DUF4218"/>
    <property type="match status" value="1"/>
</dbReference>
<dbReference type="AlphaFoldDB" id="A0AA35YLU2"/>
<dbReference type="Proteomes" id="UP001177003">
    <property type="component" value="Chromosome 3"/>
</dbReference>
<dbReference type="EMBL" id="OX465079">
    <property type="protein sequence ID" value="CAI9276428.1"/>
    <property type="molecule type" value="Genomic_DNA"/>
</dbReference>
<name>A0AA35YLU2_LACSI</name>
<evidence type="ECO:0000313" key="4">
    <source>
        <dbReference type="Proteomes" id="UP001177003"/>
    </source>
</evidence>
<feature type="compositionally biased region" description="Acidic residues" evidence="1">
    <location>
        <begin position="287"/>
        <end position="302"/>
    </location>
</feature>
<accession>A0AA35YLU2</accession>
<sequence length="392" mass="45059">MNGYSLWYLHGEKYPTLEIGRCSNPETGQHIDNDFGDYRRYEEMVIESMHQPEASYYQQIAHDPNLEDQNFYKILKQASEPLWDGCTKTSTLPATTRLLDWKSQSNVSDTSFDKLFSIVKDILPFGEKLPNSLYETKKMLKPLKLPLEWIDDMFDMKHNIIQTMCKLEQIYPPSFFHSMEHLVIHLADEAIIGGPVMYKTPDGSARHLEVITNKPSRHAHYYNGYLVNGYKFHTQQYSEGRVTNNFGDEERFESPLTVTRAEQLSLASTTNTYEKIIDDKNERIREEDEEVEDFEVEDDENELMSGNRRKDKDHNNNSFSGSARHRVRSASPNSTEEPHYRTTLVPIDMPIVTRGAVSNSQGAISQQTGMADPLADLAGILHRQAQETGHMP</sequence>
<evidence type="ECO:0000256" key="1">
    <source>
        <dbReference type="SAM" id="MobiDB-lite"/>
    </source>
</evidence>